<sequence>MESNEVWGLHTQQQRLIDIPTWVFSSGTKWHASTVGCLLSWGWVLVLVGCGVIGLHGIPCCSSCEVRASMGRWLEYERR</sequence>
<evidence type="ECO:0000256" key="1">
    <source>
        <dbReference type="SAM" id="Phobius"/>
    </source>
</evidence>
<feature type="transmembrane region" description="Helical" evidence="1">
    <location>
        <begin position="38"/>
        <end position="58"/>
    </location>
</feature>
<accession>A0A317UZ97</accession>
<evidence type="ECO:0000313" key="3">
    <source>
        <dbReference type="Proteomes" id="UP000246171"/>
    </source>
</evidence>
<keyword evidence="3" id="KW-1185">Reference proteome</keyword>
<gene>
    <name evidence="2" type="ORF">BO83DRAFT_108772</name>
</gene>
<reference evidence="2" key="1">
    <citation type="submission" date="2016-12" db="EMBL/GenBank/DDBJ databases">
        <title>The genomes of Aspergillus section Nigri reveals drivers in fungal speciation.</title>
        <authorList>
            <consortium name="DOE Joint Genome Institute"/>
            <person name="Vesth T.C."/>
            <person name="Nybo J."/>
            <person name="Theobald S."/>
            <person name="Brandl J."/>
            <person name="Frisvad J.C."/>
            <person name="Nielsen K.F."/>
            <person name="Lyhne E.K."/>
            <person name="Kogle M.E."/>
            <person name="Kuo A."/>
            <person name="Riley R."/>
            <person name="Clum A."/>
            <person name="Nolan M."/>
            <person name="Lipzen A."/>
            <person name="Salamov A."/>
            <person name="Henrissat B."/>
            <person name="Wiebenga A."/>
            <person name="De vries R.P."/>
            <person name="Grigoriev I.V."/>
            <person name="Mortensen U.H."/>
            <person name="Andersen M.R."/>
            <person name="Baker S.E."/>
        </authorList>
    </citation>
    <scope>NUCLEOTIDE SEQUENCE</scope>
    <source>
        <strain evidence="2">CBS 122712</strain>
    </source>
</reference>
<comment type="caution">
    <text evidence="2">The sequence shown here is derived from an EMBL/GenBank/DDBJ whole genome shotgun (WGS) entry which is preliminary data.</text>
</comment>
<keyword evidence="1" id="KW-1133">Transmembrane helix</keyword>
<dbReference type="RefSeq" id="XP_025385141.1">
    <property type="nucleotide sequence ID" value="XM_025525915.1"/>
</dbReference>
<proteinExistence type="predicted"/>
<dbReference type="VEuPathDB" id="FungiDB:BO83DRAFT_108772"/>
<dbReference type="AlphaFoldDB" id="A0A317UZ97"/>
<dbReference type="EMBL" id="MSFU01000024">
    <property type="protein sequence ID" value="PWY66679.1"/>
    <property type="molecule type" value="Genomic_DNA"/>
</dbReference>
<keyword evidence="1" id="KW-0472">Membrane</keyword>
<dbReference type="Proteomes" id="UP000246171">
    <property type="component" value="Unassembled WGS sequence"/>
</dbReference>
<protein>
    <submittedName>
        <fullName evidence="2">Uncharacterized protein</fullName>
    </submittedName>
</protein>
<organism evidence="2 3">
    <name type="scientific">Aspergillus eucalypticola (strain CBS 122712 / IBT 29274)</name>
    <dbReference type="NCBI Taxonomy" id="1448314"/>
    <lineage>
        <taxon>Eukaryota</taxon>
        <taxon>Fungi</taxon>
        <taxon>Dikarya</taxon>
        <taxon>Ascomycota</taxon>
        <taxon>Pezizomycotina</taxon>
        <taxon>Eurotiomycetes</taxon>
        <taxon>Eurotiomycetidae</taxon>
        <taxon>Eurotiales</taxon>
        <taxon>Aspergillaceae</taxon>
        <taxon>Aspergillus</taxon>
        <taxon>Aspergillus subgen. Circumdati</taxon>
    </lineage>
</organism>
<name>A0A317UZ97_ASPEC</name>
<evidence type="ECO:0000313" key="2">
    <source>
        <dbReference type="EMBL" id="PWY66679.1"/>
    </source>
</evidence>
<keyword evidence="1" id="KW-0812">Transmembrane</keyword>
<dbReference type="GeneID" id="37047877"/>